<dbReference type="eggNOG" id="COG3203">
    <property type="taxonomic scope" value="Bacteria"/>
</dbReference>
<keyword evidence="5" id="KW-0812">Transmembrane</keyword>
<dbReference type="InterPro" id="IPR002299">
    <property type="entry name" value="Porin_Neis"/>
</dbReference>
<sequence>MKRFLMALNLVLLNNVAIAQSSVTIYGSLDEGITYVSNEHGGHAAVVSPVAVPDFFGFRGVEDLGGGMKALFRLETGFRSNNGTNLVAGDMFSRVAMVGLSSPWGGVTLGRQFDLTNETLMPNANGVLQYAYYLMHPGNLDNIGVTEVNNSIKYSTPDFGGLSFAVEYGMADSTTQPGRVLSVDGIYNRGPFRVAAVYSSWHDRSVDLATTLGYSSFLGQTLGGGKLFTAKSTDITGIAGRYQVSQYVAIHGMVTHISFDAPLGSAHMATAEAGADLSVSPFNTVTIGGYVSSLTGTHYQEIGLGDLYSLSKSTIVYAQTIYQHANGLGHPAMPLLAPSDDSSQLIFRIGVHHFF</sequence>
<comment type="subcellular location">
    <subcellularLocation>
        <location evidence="1">Cell outer membrane</location>
        <topology evidence="1">Multi-pass membrane protein</topology>
    </subcellularLocation>
</comment>
<dbReference type="RefSeq" id="WP_011487944.1">
    <property type="nucleotide sequence ID" value="NC_007951.1"/>
</dbReference>
<dbReference type="AlphaFoldDB" id="Q140J2"/>
<evidence type="ECO:0000256" key="9">
    <source>
        <dbReference type="ARBA" id="ARBA00023136"/>
    </source>
</evidence>
<dbReference type="PANTHER" id="PTHR34501">
    <property type="entry name" value="PROTEIN YDDL-RELATED"/>
    <property type="match status" value="1"/>
</dbReference>
<dbReference type="STRING" id="266265.Bxe_A2717"/>
<dbReference type="Proteomes" id="UP000001817">
    <property type="component" value="Chromosome 1"/>
</dbReference>
<evidence type="ECO:0000256" key="10">
    <source>
        <dbReference type="ARBA" id="ARBA00023237"/>
    </source>
</evidence>
<evidence type="ECO:0000256" key="1">
    <source>
        <dbReference type="ARBA" id="ARBA00004571"/>
    </source>
</evidence>
<evidence type="ECO:0000256" key="2">
    <source>
        <dbReference type="ARBA" id="ARBA00011233"/>
    </source>
</evidence>
<dbReference type="Pfam" id="PF13609">
    <property type="entry name" value="Porin_4"/>
    <property type="match status" value="1"/>
</dbReference>
<evidence type="ECO:0000259" key="12">
    <source>
        <dbReference type="Pfam" id="PF13609"/>
    </source>
</evidence>
<evidence type="ECO:0000256" key="4">
    <source>
        <dbReference type="ARBA" id="ARBA00022452"/>
    </source>
</evidence>
<keyword evidence="10" id="KW-0998">Cell outer membrane</keyword>
<dbReference type="GO" id="GO:0046930">
    <property type="term" value="C:pore complex"/>
    <property type="evidence" value="ECO:0007669"/>
    <property type="project" value="UniProtKB-KW"/>
</dbReference>
<evidence type="ECO:0000256" key="6">
    <source>
        <dbReference type="ARBA" id="ARBA00022729"/>
    </source>
</evidence>
<dbReference type="GO" id="GO:0009279">
    <property type="term" value="C:cell outer membrane"/>
    <property type="evidence" value="ECO:0007669"/>
    <property type="project" value="UniProtKB-SubCell"/>
</dbReference>
<evidence type="ECO:0000256" key="8">
    <source>
        <dbReference type="ARBA" id="ARBA00023114"/>
    </source>
</evidence>
<dbReference type="PRINTS" id="PR00184">
    <property type="entry name" value="NEISSPPORIN"/>
</dbReference>
<protein>
    <submittedName>
        <fullName evidence="13">Outer membrane porin, OmpC family</fullName>
    </submittedName>
</protein>
<organism evidence="13 14">
    <name type="scientific">Paraburkholderia xenovorans (strain LB400)</name>
    <dbReference type="NCBI Taxonomy" id="266265"/>
    <lineage>
        <taxon>Bacteria</taxon>
        <taxon>Pseudomonadati</taxon>
        <taxon>Pseudomonadota</taxon>
        <taxon>Betaproteobacteria</taxon>
        <taxon>Burkholderiales</taxon>
        <taxon>Burkholderiaceae</taxon>
        <taxon>Paraburkholderia</taxon>
    </lineage>
</organism>
<dbReference type="CDD" id="cd00342">
    <property type="entry name" value="gram_neg_porins"/>
    <property type="match status" value="1"/>
</dbReference>
<dbReference type="SUPFAM" id="SSF56935">
    <property type="entry name" value="Porins"/>
    <property type="match status" value="1"/>
</dbReference>
<gene>
    <name evidence="13" type="ORF">Bxe_A2717</name>
</gene>
<dbReference type="KEGG" id="bxe:Bxe_A2717"/>
<dbReference type="PANTHER" id="PTHR34501:SF9">
    <property type="entry name" value="MAJOR OUTER MEMBRANE PROTEIN P.IA"/>
    <property type="match status" value="1"/>
</dbReference>
<evidence type="ECO:0000256" key="11">
    <source>
        <dbReference type="SAM" id="SignalP"/>
    </source>
</evidence>
<evidence type="ECO:0000313" key="13">
    <source>
        <dbReference type="EMBL" id="ABE30247.1"/>
    </source>
</evidence>
<comment type="subunit">
    <text evidence="2">Homotrimer.</text>
</comment>
<dbReference type="OrthoDB" id="8982743at2"/>
<feature type="signal peptide" evidence="11">
    <location>
        <begin position="1"/>
        <end position="19"/>
    </location>
</feature>
<feature type="domain" description="Porin" evidence="12">
    <location>
        <begin position="11"/>
        <end position="324"/>
    </location>
</feature>
<keyword evidence="14" id="KW-1185">Reference proteome</keyword>
<keyword evidence="9" id="KW-0472">Membrane</keyword>
<evidence type="ECO:0000313" key="14">
    <source>
        <dbReference type="Proteomes" id="UP000001817"/>
    </source>
</evidence>
<dbReference type="InterPro" id="IPR033900">
    <property type="entry name" value="Gram_neg_porin_domain"/>
</dbReference>
<proteinExistence type="predicted"/>
<dbReference type="EMBL" id="CP000270">
    <property type="protein sequence ID" value="ABE30247.1"/>
    <property type="molecule type" value="Genomic_DNA"/>
</dbReference>
<evidence type="ECO:0000256" key="5">
    <source>
        <dbReference type="ARBA" id="ARBA00022692"/>
    </source>
</evidence>
<evidence type="ECO:0000256" key="3">
    <source>
        <dbReference type="ARBA" id="ARBA00022448"/>
    </source>
</evidence>
<dbReference type="InterPro" id="IPR050298">
    <property type="entry name" value="Gram-neg_bact_OMP"/>
</dbReference>
<accession>Q140J2</accession>
<keyword evidence="8" id="KW-0626">Porin</keyword>
<keyword evidence="4" id="KW-1134">Transmembrane beta strand</keyword>
<keyword evidence="6 11" id="KW-0732">Signal</keyword>
<dbReference type="GO" id="GO:0015288">
    <property type="term" value="F:porin activity"/>
    <property type="evidence" value="ECO:0007669"/>
    <property type="project" value="UniProtKB-KW"/>
</dbReference>
<name>Q140J2_PARXL</name>
<reference evidence="13 14" key="1">
    <citation type="journal article" date="2006" name="Proc. Natl. Acad. Sci. U.S.A.">
        <title>Burkholderia xenovorans LB400 harbors a multi-replicon, 9.73-Mbp genome shaped for versatility.</title>
        <authorList>
            <person name="Chain P.S."/>
            <person name="Denef V.J."/>
            <person name="Konstantinidis K.T."/>
            <person name="Vergez L.M."/>
            <person name="Agullo L."/>
            <person name="Reyes V.L."/>
            <person name="Hauser L."/>
            <person name="Cordova M."/>
            <person name="Gomez L."/>
            <person name="Gonzalez M."/>
            <person name="Land M."/>
            <person name="Lao V."/>
            <person name="Larimer F."/>
            <person name="LiPuma J.J."/>
            <person name="Mahenthiralingam E."/>
            <person name="Malfatti S.A."/>
            <person name="Marx C.J."/>
            <person name="Parnell J.J."/>
            <person name="Ramette A."/>
            <person name="Richardson P."/>
            <person name="Seeger M."/>
            <person name="Smith D."/>
            <person name="Spilker T."/>
            <person name="Sul W.J."/>
            <person name="Tsoi T.V."/>
            <person name="Ulrich L.E."/>
            <person name="Zhulin I.B."/>
            <person name="Tiedje J.M."/>
        </authorList>
    </citation>
    <scope>NUCLEOTIDE SEQUENCE [LARGE SCALE GENOMIC DNA]</scope>
    <source>
        <strain evidence="13 14">LB400</strain>
    </source>
</reference>
<dbReference type="Gene3D" id="2.40.160.10">
    <property type="entry name" value="Porin"/>
    <property type="match status" value="1"/>
</dbReference>
<dbReference type="PATRIC" id="fig|266265.5.peg.1776"/>
<evidence type="ECO:0000256" key="7">
    <source>
        <dbReference type="ARBA" id="ARBA00023065"/>
    </source>
</evidence>
<dbReference type="InterPro" id="IPR023614">
    <property type="entry name" value="Porin_dom_sf"/>
</dbReference>
<dbReference type="KEGG" id="bxb:DR64_401"/>
<dbReference type="GO" id="GO:0006811">
    <property type="term" value="P:monoatomic ion transport"/>
    <property type="evidence" value="ECO:0007669"/>
    <property type="project" value="UniProtKB-KW"/>
</dbReference>
<keyword evidence="3" id="KW-0813">Transport</keyword>
<keyword evidence="7" id="KW-0406">Ion transport</keyword>
<feature type="chain" id="PRO_5004182773" evidence="11">
    <location>
        <begin position="20"/>
        <end position="355"/>
    </location>
</feature>